<keyword evidence="3" id="KW-1185">Reference proteome</keyword>
<organism evidence="2 3">
    <name type="scientific">Botrytis porri</name>
    <dbReference type="NCBI Taxonomy" id="87229"/>
    <lineage>
        <taxon>Eukaryota</taxon>
        <taxon>Fungi</taxon>
        <taxon>Dikarya</taxon>
        <taxon>Ascomycota</taxon>
        <taxon>Pezizomycotina</taxon>
        <taxon>Leotiomycetes</taxon>
        <taxon>Helotiales</taxon>
        <taxon>Sclerotiniaceae</taxon>
        <taxon>Botrytis</taxon>
    </lineage>
</organism>
<feature type="region of interest" description="Disordered" evidence="1">
    <location>
        <begin position="54"/>
        <end position="73"/>
    </location>
</feature>
<protein>
    <submittedName>
        <fullName evidence="2">Uncharacterized protein</fullName>
    </submittedName>
</protein>
<name>A0A4Z1L1L5_9HELO</name>
<accession>A0A4Z1L1L5</accession>
<evidence type="ECO:0000313" key="3">
    <source>
        <dbReference type="Proteomes" id="UP000297280"/>
    </source>
</evidence>
<reference evidence="2 3" key="1">
    <citation type="submission" date="2017-12" db="EMBL/GenBank/DDBJ databases">
        <title>Comparative genomics of Botrytis spp.</title>
        <authorList>
            <person name="Valero-Jimenez C.A."/>
            <person name="Tapia P."/>
            <person name="Veloso J."/>
            <person name="Silva-Moreno E."/>
            <person name="Staats M."/>
            <person name="Valdes J.H."/>
            <person name="Van Kan J.A.L."/>
        </authorList>
    </citation>
    <scope>NUCLEOTIDE SEQUENCE [LARGE SCALE GENOMIC DNA]</scope>
    <source>
        <strain evidence="2 3">MUCL3349</strain>
    </source>
</reference>
<gene>
    <name evidence="2" type="ORF">BPOR_0053g00130</name>
</gene>
<proteinExistence type="predicted"/>
<comment type="caution">
    <text evidence="2">The sequence shown here is derived from an EMBL/GenBank/DDBJ whole genome shotgun (WGS) entry which is preliminary data.</text>
</comment>
<dbReference type="EMBL" id="PQXO01000053">
    <property type="protein sequence ID" value="TGO90722.1"/>
    <property type="molecule type" value="Genomic_DNA"/>
</dbReference>
<sequence length="73" mass="8413">MCLNRYMHCYYGPDPALNVPPPTIPEPLAKHYLPDSTSIMQETSYPNSRAIAHDTNQQRRKNHVTKTIFDLGR</sequence>
<dbReference type="AlphaFoldDB" id="A0A4Z1L1L5"/>
<dbReference type="Proteomes" id="UP000297280">
    <property type="component" value="Unassembled WGS sequence"/>
</dbReference>
<evidence type="ECO:0000256" key="1">
    <source>
        <dbReference type="SAM" id="MobiDB-lite"/>
    </source>
</evidence>
<evidence type="ECO:0000313" key="2">
    <source>
        <dbReference type="EMBL" id="TGO90722.1"/>
    </source>
</evidence>